<evidence type="ECO:0000256" key="3">
    <source>
        <dbReference type="ARBA" id="ARBA00022683"/>
    </source>
</evidence>
<gene>
    <name evidence="5" type="ORF">MGWOODY_XGa1493</name>
</gene>
<comment type="subcellular location">
    <subcellularLocation>
        <location evidence="1">Cytoplasm</location>
    </subcellularLocation>
</comment>
<dbReference type="PRINTS" id="PR00107">
    <property type="entry name" value="PHOSPHOCPHPR"/>
</dbReference>
<dbReference type="CDD" id="cd00367">
    <property type="entry name" value="PTS-HPr_like"/>
    <property type="match status" value="1"/>
</dbReference>
<reference evidence="5" key="1">
    <citation type="submission" date="2015-10" db="EMBL/GenBank/DDBJ databases">
        <authorList>
            <person name="Gilbert D.G."/>
        </authorList>
    </citation>
    <scope>NUCLEOTIDE SEQUENCE</scope>
</reference>
<dbReference type="PROSITE" id="PS51350">
    <property type="entry name" value="PTS_HPR_DOM"/>
    <property type="match status" value="1"/>
</dbReference>
<dbReference type="PANTHER" id="PTHR33705">
    <property type="entry name" value="PHOSPHOCARRIER PROTEIN HPR"/>
    <property type="match status" value="1"/>
</dbReference>
<dbReference type="GO" id="GO:0005737">
    <property type="term" value="C:cytoplasm"/>
    <property type="evidence" value="ECO:0007669"/>
    <property type="project" value="UniProtKB-SubCell"/>
</dbReference>
<dbReference type="Gene3D" id="3.30.1340.10">
    <property type="entry name" value="HPr-like"/>
    <property type="match status" value="1"/>
</dbReference>
<dbReference type="EMBL" id="CZRL01000097">
    <property type="protein sequence ID" value="CUS53557.1"/>
    <property type="molecule type" value="Genomic_DNA"/>
</dbReference>
<sequence>MKVSQNVEVINRLGLHARACASLVKTTAEFDAQVEVRAGQHVCDGKSIMGLMMLAATQGTHICVTADGDDAQAAINQIKALFANRFGEDE</sequence>
<organism evidence="5">
    <name type="scientific">hydrothermal vent metagenome</name>
    <dbReference type="NCBI Taxonomy" id="652676"/>
    <lineage>
        <taxon>unclassified sequences</taxon>
        <taxon>metagenomes</taxon>
        <taxon>ecological metagenomes</taxon>
    </lineage>
</organism>
<feature type="domain" description="HPr" evidence="4">
    <location>
        <begin position="2"/>
        <end position="89"/>
    </location>
</feature>
<protein>
    <submittedName>
        <fullName evidence="5">Phosphocarrier protein, nitrogen regulation associated</fullName>
    </submittedName>
</protein>
<proteinExistence type="predicted"/>
<dbReference type="InterPro" id="IPR050399">
    <property type="entry name" value="HPr"/>
</dbReference>
<accession>A0A160TU55</accession>
<name>A0A160TU55_9ZZZZ</name>
<dbReference type="SUPFAM" id="SSF55594">
    <property type="entry name" value="HPr-like"/>
    <property type="match status" value="1"/>
</dbReference>
<dbReference type="GO" id="GO:0009401">
    <property type="term" value="P:phosphoenolpyruvate-dependent sugar phosphotransferase system"/>
    <property type="evidence" value="ECO:0007669"/>
    <property type="project" value="UniProtKB-KW"/>
</dbReference>
<evidence type="ECO:0000259" key="4">
    <source>
        <dbReference type="PROSITE" id="PS51350"/>
    </source>
</evidence>
<evidence type="ECO:0000256" key="2">
    <source>
        <dbReference type="ARBA" id="ARBA00022490"/>
    </source>
</evidence>
<dbReference type="NCBIfam" id="TIGR01003">
    <property type="entry name" value="PTS_HPr_family"/>
    <property type="match status" value="1"/>
</dbReference>
<dbReference type="Pfam" id="PF00381">
    <property type="entry name" value="PTS-HPr"/>
    <property type="match status" value="1"/>
</dbReference>
<evidence type="ECO:0000313" key="5">
    <source>
        <dbReference type="EMBL" id="CUS53557.1"/>
    </source>
</evidence>
<dbReference type="InterPro" id="IPR000032">
    <property type="entry name" value="HPr-like"/>
</dbReference>
<dbReference type="PANTHER" id="PTHR33705:SF2">
    <property type="entry name" value="PHOSPHOCARRIER PROTEIN NPR"/>
    <property type="match status" value="1"/>
</dbReference>
<keyword evidence="2" id="KW-0963">Cytoplasm</keyword>
<dbReference type="AlphaFoldDB" id="A0A160TU55"/>
<dbReference type="InterPro" id="IPR035895">
    <property type="entry name" value="HPr-like_sf"/>
</dbReference>
<evidence type="ECO:0000256" key="1">
    <source>
        <dbReference type="ARBA" id="ARBA00004496"/>
    </source>
</evidence>
<keyword evidence="3" id="KW-0598">Phosphotransferase system</keyword>